<feature type="site" description="Increases basicity of active site His" evidence="2">
    <location>
        <position position="142"/>
    </location>
</feature>
<comment type="caution">
    <text evidence="3">The sequence shown here is derived from an EMBL/GenBank/DDBJ whole genome shotgun (WGS) entry which is preliminary data.</text>
</comment>
<dbReference type="InterPro" id="IPR050179">
    <property type="entry name" value="Trans_hexapeptide_repeat"/>
</dbReference>
<evidence type="ECO:0000256" key="1">
    <source>
        <dbReference type="ARBA" id="ARBA00007274"/>
    </source>
</evidence>
<gene>
    <name evidence="3" type="ORF">GHK24_13330</name>
</gene>
<dbReference type="Gene3D" id="2.160.10.10">
    <property type="entry name" value="Hexapeptide repeat proteins"/>
    <property type="match status" value="1"/>
</dbReference>
<dbReference type="CDD" id="cd03360">
    <property type="entry name" value="LbH_AT_putative"/>
    <property type="match status" value="1"/>
</dbReference>
<organism evidence="3 4">
    <name type="scientific">Rhodocyclus tenuis</name>
    <name type="common">Rhodospirillum tenue</name>
    <dbReference type="NCBI Taxonomy" id="1066"/>
    <lineage>
        <taxon>Bacteria</taxon>
        <taxon>Pseudomonadati</taxon>
        <taxon>Pseudomonadota</taxon>
        <taxon>Betaproteobacteria</taxon>
        <taxon>Rhodocyclales</taxon>
        <taxon>Rhodocyclaceae</taxon>
        <taxon>Rhodocyclus</taxon>
    </lineage>
</organism>
<comment type="similarity">
    <text evidence="1">Belongs to the transferase hexapeptide repeat family.</text>
</comment>
<feature type="active site" description="Proton acceptor" evidence="2">
    <location>
        <position position="141"/>
    </location>
</feature>
<dbReference type="AlphaFoldDB" id="A0A6L5K0U3"/>
<proteinExistence type="inferred from homology"/>
<evidence type="ECO:0000313" key="3">
    <source>
        <dbReference type="EMBL" id="MQY52752.1"/>
    </source>
</evidence>
<dbReference type="SUPFAM" id="SSF51161">
    <property type="entry name" value="Trimeric LpxA-like enzymes"/>
    <property type="match status" value="1"/>
</dbReference>
<dbReference type="Gene3D" id="3.40.50.20">
    <property type="match status" value="1"/>
</dbReference>
<dbReference type="Proteomes" id="UP000480275">
    <property type="component" value="Unassembled WGS sequence"/>
</dbReference>
<evidence type="ECO:0000313" key="4">
    <source>
        <dbReference type="Proteomes" id="UP000480275"/>
    </source>
</evidence>
<dbReference type="EMBL" id="WIXJ01000018">
    <property type="protein sequence ID" value="MQY52752.1"/>
    <property type="molecule type" value="Genomic_DNA"/>
</dbReference>
<sequence>MTQDLFAVYGVSGCGRGVMPLAREQLRRQGIPEDRLVFVDDKPDAPVVNGQRVMTYAQFLSEPAQTRHAVLAIANSTIRERLALRCADDTVSPWSVTATNVEILADVRFGAGAIFCPFVTLTSNIRIGKHFHANLYSYVEHDCVIGDYVTFAPAVKCNGNVIIEDHAYIGTGAIIKQGKPGQPLVIGKGAVVGMGAVVTKDVPAGTTVVGNPARPLMKG</sequence>
<accession>A0A6L5K0U3</accession>
<name>A0A6L5K0U3_RHOTE</name>
<reference evidence="3 4" key="1">
    <citation type="submission" date="2019-10" db="EMBL/GenBank/DDBJ databases">
        <title>Whole-genome sequence of the purple nonsulfur photosynthetic bacterium Rhodocyclus tenuis.</title>
        <authorList>
            <person name="Kyndt J.A."/>
            <person name="Meyer T.E."/>
        </authorList>
    </citation>
    <scope>NUCLEOTIDE SEQUENCE [LARGE SCALE GENOMIC DNA]</scope>
    <source>
        <strain evidence="3 4">DSM 110</strain>
    </source>
</reference>
<dbReference type="PANTHER" id="PTHR43300">
    <property type="entry name" value="ACETYLTRANSFERASE"/>
    <property type="match status" value="1"/>
</dbReference>
<evidence type="ECO:0000256" key="2">
    <source>
        <dbReference type="PIRSR" id="PIRSR620019-1"/>
    </source>
</evidence>
<protein>
    <submittedName>
        <fullName evidence="3">Acetyltransferase</fullName>
    </submittedName>
</protein>
<dbReference type="InterPro" id="IPR020019">
    <property type="entry name" value="AcTrfase_PglD-like"/>
</dbReference>
<dbReference type="OrthoDB" id="272049at2"/>
<dbReference type="InterPro" id="IPR011004">
    <property type="entry name" value="Trimer_LpxA-like_sf"/>
</dbReference>
<dbReference type="NCBIfam" id="TIGR03570">
    <property type="entry name" value="NeuD_NnaD"/>
    <property type="match status" value="1"/>
</dbReference>
<dbReference type="PANTHER" id="PTHR43300:SF7">
    <property type="entry name" value="UDP-N-ACETYLBACILLOSAMINE N-ACETYLTRANSFERASE"/>
    <property type="match status" value="1"/>
</dbReference>